<dbReference type="Proteomes" id="UP000028185">
    <property type="component" value="Chromosome"/>
</dbReference>
<feature type="transmembrane region" description="Helical" evidence="1">
    <location>
        <begin position="143"/>
        <end position="160"/>
    </location>
</feature>
<evidence type="ECO:0000256" key="1">
    <source>
        <dbReference type="SAM" id="Phobius"/>
    </source>
</evidence>
<name>A0A075SG81_STRSU</name>
<keyword evidence="1" id="KW-0812">Transmembrane</keyword>
<dbReference type="PATRIC" id="fig|1214179.4.peg.288"/>
<accession>A0A075SG81</accession>
<sequence length="174" mass="19657">MKTNLLKTAGLLAGCVRFFFYLLIAGYIFFSLAGFRGDSFVISSWEHTFNKPIDQISVWLILLTTGLILVVLVALSHIAHLLQKLCKLLLEEDYFASASLELYQKLFISLLVLTAGQFCLTSLIALTNAAGPTNFLNLRWSDFILNALFLFATYFVWTLVQKAQQLETENSEFI</sequence>
<protein>
    <submittedName>
        <fullName evidence="2">Membrane protein</fullName>
    </submittedName>
</protein>
<evidence type="ECO:0000313" key="2">
    <source>
        <dbReference type="EMBL" id="AIG42823.1"/>
    </source>
</evidence>
<dbReference type="RefSeq" id="WP_024382025.1">
    <property type="nucleotide sequence ID" value="NZ_ALLE01000024.1"/>
</dbReference>
<organism evidence="2 3">
    <name type="scientific">Streptococcus suis 6407</name>
    <dbReference type="NCBI Taxonomy" id="1214179"/>
    <lineage>
        <taxon>Bacteria</taxon>
        <taxon>Bacillati</taxon>
        <taxon>Bacillota</taxon>
        <taxon>Bacilli</taxon>
        <taxon>Lactobacillales</taxon>
        <taxon>Streptococcaceae</taxon>
        <taxon>Streptococcus</taxon>
    </lineage>
</organism>
<proteinExistence type="predicted"/>
<feature type="transmembrane region" description="Helical" evidence="1">
    <location>
        <begin position="106"/>
        <end position="131"/>
    </location>
</feature>
<gene>
    <name evidence="2" type="ORF">ID09_01580</name>
</gene>
<dbReference type="AlphaFoldDB" id="A0A075SG81"/>
<keyword evidence="1" id="KW-1133">Transmembrane helix</keyword>
<dbReference type="EMBL" id="CP008921">
    <property type="protein sequence ID" value="AIG42823.1"/>
    <property type="molecule type" value="Genomic_DNA"/>
</dbReference>
<keyword evidence="1" id="KW-0472">Membrane</keyword>
<feature type="transmembrane region" description="Helical" evidence="1">
    <location>
        <begin position="12"/>
        <end position="36"/>
    </location>
</feature>
<evidence type="ECO:0000313" key="3">
    <source>
        <dbReference type="Proteomes" id="UP000028185"/>
    </source>
</evidence>
<feature type="transmembrane region" description="Helical" evidence="1">
    <location>
        <begin position="56"/>
        <end position="75"/>
    </location>
</feature>
<reference evidence="2 3" key="1">
    <citation type="journal article" date="2014" name="Genome Announc.">
        <title>Whole-Genome Sequence of Streptococcus suis Serotype 4 Reference Strain 6407.</title>
        <authorList>
            <person name="Wang K."/>
            <person name="Chen J."/>
            <person name="Yao H."/>
            <person name="Lu C."/>
        </authorList>
    </citation>
    <scope>NUCLEOTIDE SEQUENCE [LARGE SCALE GENOMIC DNA]</scope>
    <source>
        <strain evidence="2">6407</strain>
    </source>
</reference>
<dbReference type="HOGENOM" id="CLU_1539219_0_0_9"/>